<sequence>MVDVGFRDRVTNHSTYFCFRRCRLCQQVDDFGKCEAFDELARIIRTNVDIQNISPELQKLLFDNDNDENEKNVELNGECGVRLDGGKLHLMNEDTTTTKNVVNDDWLVSMCEAGEVVPMLAKTVRLLPGERMGWWSSQSERCEDFDSLGHWGECEYNYDEVGSTTTTGTYPGTWSTTRTTRDSRRKDVNDNLSEGQGWNTVYEFEFWVMDHSAGSEVMLGIDFVIPAGIRLGMFNATAKLPGEEIVPLVKRQALTKIRLKGCMSPVGQRRTCKSQMENGLSFEKKTIIRNPRRLGAANSCADPDDRSIPERTANSSAIGEYH</sequence>
<accession>A0A225VM89</accession>
<feature type="compositionally biased region" description="Polar residues" evidence="1">
    <location>
        <begin position="312"/>
        <end position="322"/>
    </location>
</feature>
<evidence type="ECO:0000313" key="3">
    <source>
        <dbReference type="Proteomes" id="UP000198211"/>
    </source>
</evidence>
<feature type="compositionally biased region" description="Basic and acidic residues" evidence="1">
    <location>
        <begin position="179"/>
        <end position="189"/>
    </location>
</feature>
<reference evidence="3" key="1">
    <citation type="submission" date="2017-03" db="EMBL/GenBank/DDBJ databases">
        <title>Phytopthora megakarya and P. palmivora, two closely related causual agents of cacao black pod achieved similar genome size and gene model numbers by different mechanisms.</title>
        <authorList>
            <person name="Ali S."/>
            <person name="Shao J."/>
            <person name="Larry D.J."/>
            <person name="Kronmiller B."/>
            <person name="Shen D."/>
            <person name="Strem M.D."/>
            <person name="Melnick R.L."/>
            <person name="Guiltinan M.J."/>
            <person name="Tyler B.M."/>
            <person name="Meinhardt L.W."/>
            <person name="Bailey B.A."/>
        </authorList>
    </citation>
    <scope>NUCLEOTIDE SEQUENCE [LARGE SCALE GENOMIC DNA]</scope>
    <source>
        <strain evidence="3">zdho120</strain>
    </source>
</reference>
<keyword evidence="3" id="KW-1185">Reference proteome</keyword>
<organism evidence="2 3">
    <name type="scientific">Phytophthora megakarya</name>
    <dbReference type="NCBI Taxonomy" id="4795"/>
    <lineage>
        <taxon>Eukaryota</taxon>
        <taxon>Sar</taxon>
        <taxon>Stramenopiles</taxon>
        <taxon>Oomycota</taxon>
        <taxon>Peronosporomycetes</taxon>
        <taxon>Peronosporales</taxon>
        <taxon>Peronosporaceae</taxon>
        <taxon>Phytophthora</taxon>
    </lineage>
</organism>
<dbReference type="AlphaFoldDB" id="A0A225VM89"/>
<feature type="region of interest" description="Disordered" evidence="1">
    <location>
        <begin position="293"/>
        <end position="322"/>
    </location>
</feature>
<evidence type="ECO:0000256" key="1">
    <source>
        <dbReference type="SAM" id="MobiDB-lite"/>
    </source>
</evidence>
<evidence type="ECO:0000313" key="2">
    <source>
        <dbReference type="EMBL" id="OWZ06543.1"/>
    </source>
</evidence>
<proteinExistence type="predicted"/>
<feature type="compositionally biased region" description="Low complexity" evidence="1">
    <location>
        <begin position="169"/>
        <end position="178"/>
    </location>
</feature>
<dbReference type="Proteomes" id="UP000198211">
    <property type="component" value="Unassembled WGS sequence"/>
</dbReference>
<dbReference type="EMBL" id="NBNE01003919">
    <property type="protein sequence ID" value="OWZ06543.1"/>
    <property type="molecule type" value="Genomic_DNA"/>
</dbReference>
<feature type="region of interest" description="Disordered" evidence="1">
    <location>
        <begin position="169"/>
        <end position="189"/>
    </location>
</feature>
<gene>
    <name evidence="2" type="ORF">PHMEG_00021185</name>
</gene>
<comment type="caution">
    <text evidence="2">The sequence shown here is derived from an EMBL/GenBank/DDBJ whole genome shotgun (WGS) entry which is preliminary data.</text>
</comment>
<name>A0A225VM89_9STRA</name>
<evidence type="ECO:0008006" key="4">
    <source>
        <dbReference type="Google" id="ProtNLM"/>
    </source>
</evidence>
<protein>
    <recommendedName>
        <fullName evidence="4">Eukaryotic/viral aspartic protease</fullName>
    </recommendedName>
</protein>